<keyword evidence="1" id="KW-0285">Flavoprotein</keyword>
<dbReference type="InterPro" id="IPR019952">
    <property type="entry name" value="F420_OxRdatse_Rv1855c_pred"/>
</dbReference>
<dbReference type="GeneID" id="98054687"/>
<dbReference type="Gene3D" id="3.20.20.30">
    <property type="entry name" value="Luciferase-like domain"/>
    <property type="match status" value="1"/>
</dbReference>
<evidence type="ECO:0000256" key="2">
    <source>
        <dbReference type="ARBA" id="ARBA00022643"/>
    </source>
</evidence>
<evidence type="ECO:0000259" key="5">
    <source>
        <dbReference type="Pfam" id="PF00296"/>
    </source>
</evidence>
<organism evidence="6 7">
    <name type="scientific">Pseudonocardia alni</name>
    <name type="common">Amycolata alni</name>
    <dbReference type="NCBI Taxonomy" id="33907"/>
    <lineage>
        <taxon>Bacteria</taxon>
        <taxon>Bacillati</taxon>
        <taxon>Actinomycetota</taxon>
        <taxon>Actinomycetes</taxon>
        <taxon>Pseudonocardiales</taxon>
        <taxon>Pseudonocardiaceae</taxon>
        <taxon>Pseudonocardia</taxon>
    </lineage>
</organism>
<evidence type="ECO:0000313" key="7">
    <source>
        <dbReference type="Proteomes" id="UP000549695"/>
    </source>
</evidence>
<sequence>MDFRIFTEPQQGARYTDLLRVARTTQDAGYDAFFRSDHFLVMGDGSGVPGPTDAWVTLAALGRETERIRLGTLVTSATFRLPGPLAVAVAQADDMSGGRVEVGLGSGWFEAEHRALGIPFPPLAERFEILTEQLEILTGLWATPLGGRFTHQGRHYTVTDSPALPRPVQDAPPVIVGGMGKRKTPALAARFATEFNVPFQQPEAVAAQFGRVRDACTAAGRDPGSLTYSVAQMLCLGKDDSEVDRRAAAVGRDAAEVRASSLAGTPGEIVDRLGRWAEVTGTTRVYLQVLDLSDLAHIEDFAATVVPQLA</sequence>
<keyword evidence="4" id="KW-0503">Monooxygenase</keyword>
<feature type="domain" description="Luciferase-like" evidence="5">
    <location>
        <begin position="4"/>
        <end position="249"/>
    </location>
</feature>
<dbReference type="InterPro" id="IPR011251">
    <property type="entry name" value="Luciferase-like_dom"/>
</dbReference>
<name>A0A852WHC3_PSEA5</name>
<dbReference type="PANTHER" id="PTHR42847">
    <property type="entry name" value="ALKANESULFONATE MONOOXYGENASE"/>
    <property type="match status" value="1"/>
</dbReference>
<dbReference type="PANTHER" id="PTHR42847:SF4">
    <property type="entry name" value="ALKANESULFONATE MONOOXYGENASE-RELATED"/>
    <property type="match status" value="1"/>
</dbReference>
<dbReference type="InterPro" id="IPR036661">
    <property type="entry name" value="Luciferase-like_sf"/>
</dbReference>
<dbReference type="InterPro" id="IPR050172">
    <property type="entry name" value="SsuD_RutA_monooxygenase"/>
</dbReference>
<evidence type="ECO:0000256" key="3">
    <source>
        <dbReference type="ARBA" id="ARBA00023002"/>
    </source>
</evidence>
<dbReference type="RefSeq" id="WP_161151949.1">
    <property type="nucleotide sequence ID" value="NZ_BAAAJZ010000007.1"/>
</dbReference>
<evidence type="ECO:0000256" key="1">
    <source>
        <dbReference type="ARBA" id="ARBA00022630"/>
    </source>
</evidence>
<keyword evidence="7" id="KW-1185">Reference proteome</keyword>
<accession>A0A852WHC3</accession>
<evidence type="ECO:0000313" key="6">
    <source>
        <dbReference type="EMBL" id="NYG04742.1"/>
    </source>
</evidence>
<proteinExistence type="predicted"/>
<dbReference type="Pfam" id="PF00296">
    <property type="entry name" value="Bac_luciferase"/>
    <property type="match status" value="1"/>
</dbReference>
<evidence type="ECO:0000256" key="4">
    <source>
        <dbReference type="ARBA" id="ARBA00023033"/>
    </source>
</evidence>
<keyword evidence="3" id="KW-0560">Oxidoreductase</keyword>
<comment type="caution">
    <text evidence="6">The sequence shown here is derived from an EMBL/GenBank/DDBJ whole genome shotgun (WGS) entry which is preliminary data.</text>
</comment>
<dbReference type="EMBL" id="JACCCZ010000001">
    <property type="protein sequence ID" value="NYG04742.1"/>
    <property type="molecule type" value="Genomic_DNA"/>
</dbReference>
<dbReference type="GO" id="GO:0008726">
    <property type="term" value="F:alkanesulfonate monooxygenase activity"/>
    <property type="evidence" value="ECO:0007669"/>
    <property type="project" value="TreeGrafter"/>
</dbReference>
<dbReference type="Proteomes" id="UP000549695">
    <property type="component" value="Unassembled WGS sequence"/>
</dbReference>
<dbReference type="NCBIfam" id="TIGR03560">
    <property type="entry name" value="F420_Rv1855c"/>
    <property type="match status" value="1"/>
</dbReference>
<gene>
    <name evidence="6" type="ORF">HDA37_005027</name>
</gene>
<keyword evidence="2" id="KW-0288">FMN</keyword>
<reference evidence="6 7" key="1">
    <citation type="submission" date="2020-07" db="EMBL/GenBank/DDBJ databases">
        <title>Sequencing the genomes of 1000 actinobacteria strains.</title>
        <authorList>
            <person name="Klenk H.-P."/>
        </authorList>
    </citation>
    <scope>NUCLEOTIDE SEQUENCE [LARGE SCALE GENOMIC DNA]</scope>
    <source>
        <strain evidence="6 7">DSM 44749</strain>
    </source>
</reference>
<dbReference type="SUPFAM" id="SSF51679">
    <property type="entry name" value="Bacterial luciferase-like"/>
    <property type="match status" value="1"/>
</dbReference>
<dbReference type="AlphaFoldDB" id="A0A852WHC3"/>
<protein>
    <submittedName>
        <fullName evidence="6">F420-dependent oxidoreductase-like protein</fullName>
    </submittedName>
</protein>
<dbReference type="GO" id="GO:0046306">
    <property type="term" value="P:alkanesulfonate catabolic process"/>
    <property type="evidence" value="ECO:0007669"/>
    <property type="project" value="TreeGrafter"/>
</dbReference>